<dbReference type="Proteomes" id="UP000525078">
    <property type="component" value="Unassembled WGS sequence"/>
</dbReference>
<organism evidence="1 2">
    <name type="scientific">Cannabis sativa</name>
    <name type="common">Hemp</name>
    <name type="synonym">Marijuana</name>
    <dbReference type="NCBI Taxonomy" id="3483"/>
    <lineage>
        <taxon>Eukaryota</taxon>
        <taxon>Viridiplantae</taxon>
        <taxon>Streptophyta</taxon>
        <taxon>Embryophyta</taxon>
        <taxon>Tracheophyta</taxon>
        <taxon>Spermatophyta</taxon>
        <taxon>Magnoliopsida</taxon>
        <taxon>eudicotyledons</taxon>
        <taxon>Gunneridae</taxon>
        <taxon>Pentapetalae</taxon>
        <taxon>rosids</taxon>
        <taxon>fabids</taxon>
        <taxon>Rosales</taxon>
        <taxon>Cannabaceae</taxon>
        <taxon>Cannabis</taxon>
    </lineage>
</organism>
<protein>
    <submittedName>
        <fullName evidence="1">Uncharacterized protein</fullName>
    </submittedName>
</protein>
<evidence type="ECO:0000313" key="1">
    <source>
        <dbReference type="EMBL" id="KAF4357821.1"/>
    </source>
</evidence>
<accession>A0A7J6EHH7</accession>
<name>A0A7J6EHH7_CANSA</name>
<dbReference type="EMBL" id="JAATIP010000232">
    <property type="protein sequence ID" value="KAF4357821.1"/>
    <property type="molecule type" value="Genomic_DNA"/>
</dbReference>
<comment type="caution">
    <text evidence="1">The sequence shown here is derived from an EMBL/GenBank/DDBJ whole genome shotgun (WGS) entry which is preliminary data.</text>
</comment>
<gene>
    <name evidence="1" type="ORF">F8388_024432</name>
</gene>
<reference evidence="1 2" key="1">
    <citation type="journal article" date="2020" name="bioRxiv">
        <title>Sequence and annotation of 42 cannabis genomes reveals extensive copy number variation in cannabinoid synthesis and pathogen resistance genes.</title>
        <authorList>
            <person name="Mckernan K.J."/>
            <person name="Helbert Y."/>
            <person name="Kane L.T."/>
            <person name="Ebling H."/>
            <person name="Zhang L."/>
            <person name="Liu B."/>
            <person name="Eaton Z."/>
            <person name="Mclaughlin S."/>
            <person name="Kingan S."/>
            <person name="Baybayan P."/>
            <person name="Concepcion G."/>
            <person name="Jordan M."/>
            <person name="Riva A."/>
            <person name="Barbazuk W."/>
            <person name="Harkins T."/>
        </authorList>
    </citation>
    <scope>NUCLEOTIDE SEQUENCE [LARGE SCALE GENOMIC DNA]</scope>
    <source>
        <strain evidence="2">cv. Jamaican Lion 4</strain>
        <tissue evidence="1">Leaf</tissue>
    </source>
</reference>
<dbReference type="AlphaFoldDB" id="A0A7J6EHH7"/>
<proteinExistence type="predicted"/>
<evidence type="ECO:0000313" key="2">
    <source>
        <dbReference type="Proteomes" id="UP000525078"/>
    </source>
</evidence>
<sequence length="60" mass="7005">MGSWIRAGVVQRAPHNIMIGKEQYPNQTITILRLIKPAFPRKTQEYFPPSYSLQALKEQY</sequence>